<dbReference type="Gene3D" id="1.10.150.240">
    <property type="entry name" value="Putative phosphatase, domain 2"/>
    <property type="match status" value="1"/>
</dbReference>
<evidence type="ECO:0000313" key="2">
    <source>
        <dbReference type="Proteomes" id="UP000051845"/>
    </source>
</evidence>
<dbReference type="Proteomes" id="UP000051845">
    <property type="component" value="Unassembled WGS sequence"/>
</dbReference>
<dbReference type="EMBL" id="AYYR01000059">
    <property type="protein sequence ID" value="KRM75098.1"/>
    <property type="molecule type" value="Genomic_DNA"/>
</dbReference>
<dbReference type="InterPro" id="IPR006439">
    <property type="entry name" value="HAD-SF_hydro_IA"/>
</dbReference>
<name>A0A0R2B7Q3_SECCO</name>
<dbReference type="InterPro" id="IPR011951">
    <property type="entry name" value="HAD-SF_hydro_IA_YjjG/PynA"/>
</dbReference>
<comment type="caution">
    <text evidence="1">The sequence shown here is derived from an EMBL/GenBank/DDBJ whole genome shotgun (WGS) entry which is preliminary data.</text>
</comment>
<dbReference type="SFLD" id="SFLDG01129">
    <property type="entry name" value="C1.5:_HAD__Beta-PGM__Phosphata"/>
    <property type="match status" value="1"/>
</dbReference>
<dbReference type="NCBIfam" id="TIGR02254">
    <property type="entry name" value="YjjG_YfnB"/>
    <property type="match status" value="1"/>
</dbReference>
<dbReference type="RefSeq" id="WP_054761227.1">
    <property type="nucleotide sequence ID" value="NZ_AYYR01000059.1"/>
</dbReference>
<dbReference type="NCBIfam" id="TIGR01549">
    <property type="entry name" value="HAD-SF-IA-v1"/>
    <property type="match status" value="1"/>
</dbReference>
<dbReference type="InterPro" id="IPR023214">
    <property type="entry name" value="HAD_sf"/>
</dbReference>
<sequence length="228" mass="26285">MSYQTLLFDVDDTLLDFQSAERQALNNLFRDLELPLDTDTYQYYHELNESLWRKFEVGQLTRPEMLVKRFHDLFVHVGHPEVDFSQAETVYRNHLAEGHDLEPEALQLVLDLSQKHDLYIVTNGVAATQQKRLDEANIAQYFQQVFISEIIGAQKPELKFFEQVAANIVAFDRRKTLVIGDSLTSDIKGANGFDLDSVWFNPLKKPNESGEIPTFEIDHLLQLETIVA</sequence>
<dbReference type="InterPro" id="IPR036412">
    <property type="entry name" value="HAD-like_sf"/>
</dbReference>
<evidence type="ECO:0000313" key="1">
    <source>
        <dbReference type="EMBL" id="KRM75098.1"/>
    </source>
</evidence>
<dbReference type="PATRIC" id="fig|1423733.4.peg.2747"/>
<dbReference type="GO" id="GO:0008253">
    <property type="term" value="F:5'-nucleotidase activity"/>
    <property type="evidence" value="ECO:0007669"/>
    <property type="project" value="InterPro"/>
</dbReference>
<reference evidence="1 2" key="1">
    <citation type="journal article" date="2015" name="Genome Announc.">
        <title>Expanding the biotechnology potential of lactobacilli through comparative genomics of 213 strains and associated genera.</title>
        <authorList>
            <person name="Sun Z."/>
            <person name="Harris H.M."/>
            <person name="McCann A."/>
            <person name="Guo C."/>
            <person name="Argimon S."/>
            <person name="Zhang W."/>
            <person name="Yang X."/>
            <person name="Jeffery I.B."/>
            <person name="Cooney J.C."/>
            <person name="Kagawa T.F."/>
            <person name="Liu W."/>
            <person name="Song Y."/>
            <person name="Salvetti E."/>
            <person name="Wrobel A."/>
            <person name="Rasinkangas P."/>
            <person name="Parkhill J."/>
            <person name="Rea M.C."/>
            <person name="O'Sullivan O."/>
            <person name="Ritari J."/>
            <person name="Douillard F.P."/>
            <person name="Paul Ross R."/>
            <person name="Yang R."/>
            <person name="Briner A.E."/>
            <person name="Felis G.E."/>
            <person name="de Vos W.M."/>
            <person name="Barrangou R."/>
            <person name="Klaenhammer T.R."/>
            <person name="Caufield P.W."/>
            <person name="Cui Y."/>
            <person name="Zhang H."/>
            <person name="O'Toole P.W."/>
        </authorList>
    </citation>
    <scope>NUCLEOTIDE SEQUENCE [LARGE SCALE GENOMIC DNA]</scope>
    <source>
        <strain evidence="1 2">DSM 20515</strain>
    </source>
</reference>
<dbReference type="STRING" id="33960.TY91_09450"/>
<keyword evidence="1" id="KW-0378">Hydrolase</keyword>
<dbReference type="PANTHER" id="PTHR47478">
    <property type="match status" value="1"/>
</dbReference>
<organism evidence="1 2">
    <name type="scientific">Secundilactobacillus collinoides DSM 20515 = JCM 1123</name>
    <dbReference type="NCBI Taxonomy" id="1423733"/>
    <lineage>
        <taxon>Bacteria</taxon>
        <taxon>Bacillati</taxon>
        <taxon>Bacillota</taxon>
        <taxon>Bacilli</taxon>
        <taxon>Lactobacillales</taxon>
        <taxon>Lactobacillaceae</taxon>
        <taxon>Secundilactobacillus</taxon>
    </lineage>
</organism>
<dbReference type="Pfam" id="PF00702">
    <property type="entry name" value="Hydrolase"/>
    <property type="match status" value="1"/>
</dbReference>
<dbReference type="SFLD" id="SFLDS00003">
    <property type="entry name" value="Haloacid_Dehalogenase"/>
    <property type="match status" value="1"/>
</dbReference>
<accession>A0A0R2B7Q3</accession>
<dbReference type="InterPro" id="IPR052550">
    <property type="entry name" value="Pyrimidine_5'-ntase_YjjG"/>
</dbReference>
<dbReference type="SUPFAM" id="SSF56784">
    <property type="entry name" value="HAD-like"/>
    <property type="match status" value="1"/>
</dbReference>
<dbReference type="PANTHER" id="PTHR47478:SF1">
    <property type="entry name" value="PYRIMIDINE 5'-NUCLEOTIDASE YJJG"/>
    <property type="match status" value="1"/>
</dbReference>
<gene>
    <name evidence="1" type="ORF">FC82_GL002629</name>
</gene>
<dbReference type="Gene3D" id="3.40.50.1000">
    <property type="entry name" value="HAD superfamily/HAD-like"/>
    <property type="match status" value="1"/>
</dbReference>
<dbReference type="InterPro" id="IPR023198">
    <property type="entry name" value="PGP-like_dom2"/>
</dbReference>
<protein>
    <submittedName>
        <fullName evidence="1">HAD superfamily hydrolase</fullName>
    </submittedName>
</protein>
<dbReference type="AlphaFoldDB" id="A0A0R2B7Q3"/>
<proteinExistence type="predicted"/>